<evidence type="ECO:0000313" key="4">
    <source>
        <dbReference type="Proteomes" id="UP000053201"/>
    </source>
</evidence>
<dbReference type="Gene3D" id="2.60.120.330">
    <property type="entry name" value="B-lactam Antibiotic, Isopenicillin N Synthase, Chain"/>
    <property type="match status" value="1"/>
</dbReference>
<dbReference type="PRINTS" id="PR00682">
    <property type="entry name" value="IPNSYNTHASE"/>
</dbReference>
<dbReference type="FunCoup" id="A0A0L0HJP3">
    <property type="interactions" value="3"/>
</dbReference>
<comment type="similarity">
    <text evidence="1">Belongs to the iron/ascorbate-dependent oxidoreductase family.</text>
</comment>
<feature type="domain" description="Fe2OG dioxygenase" evidence="2">
    <location>
        <begin position="210"/>
        <end position="319"/>
    </location>
</feature>
<dbReference type="GO" id="GO:0016491">
    <property type="term" value="F:oxidoreductase activity"/>
    <property type="evidence" value="ECO:0007669"/>
    <property type="project" value="UniProtKB-KW"/>
</dbReference>
<evidence type="ECO:0000313" key="3">
    <source>
        <dbReference type="EMBL" id="KND01342.1"/>
    </source>
</evidence>
<dbReference type="PROSITE" id="PS51471">
    <property type="entry name" value="FE2OG_OXY"/>
    <property type="match status" value="1"/>
</dbReference>
<dbReference type="Pfam" id="PF14226">
    <property type="entry name" value="DIOX_N"/>
    <property type="match status" value="1"/>
</dbReference>
<dbReference type="InterPro" id="IPR050231">
    <property type="entry name" value="Iron_ascorbate_oxido_reductase"/>
</dbReference>
<dbReference type="InterPro" id="IPR027443">
    <property type="entry name" value="IPNS-like_sf"/>
</dbReference>
<reference evidence="3 4" key="1">
    <citation type="submission" date="2009-08" db="EMBL/GenBank/DDBJ databases">
        <title>The Genome Sequence of Spizellomyces punctatus strain DAOM BR117.</title>
        <authorList>
            <consortium name="The Broad Institute Genome Sequencing Platform"/>
            <person name="Russ C."/>
            <person name="Cuomo C."/>
            <person name="Shea T."/>
            <person name="Young S.K."/>
            <person name="Zeng Q."/>
            <person name="Koehrsen M."/>
            <person name="Haas B."/>
            <person name="Borodovsky M."/>
            <person name="Guigo R."/>
            <person name="Alvarado L."/>
            <person name="Berlin A."/>
            <person name="Bochicchio J."/>
            <person name="Borenstein D."/>
            <person name="Chapman S."/>
            <person name="Chen Z."/>
            <person name="Engels R."/>
            <person name="Freedman E."/>
            <person name="Gellesch M."/>
            <person name="Goldberg J."/>
            <person name="Griggs A."/>
            <person name="Gujja S."/>
            <person name="Heiman D."/>
            <person name="Hepburn T."/>
            <person name="Howarth C."/>
            <person name="Jen D."/>
            <person name="Larson L."/>
            <person name="Lewis B."/>
            <person name="Mehta T."/>
            <person name="Park D."/>
            <person name="Pearson M."/>
            <person name="Roberts A."/>
            <person name="Saif S."/>
            <person name="Shenoy N."/>
            <person name="Sisk P."/>
            <person name="Stolte C."/>
            <person name="Sykes S."/>
            <person name="Thomson T."/>
            <person name="Walk T."/>
            <person name="White J."/>
            <person name="Yandava C."/>
            <person name="Burger G."/>
            <person name="Gray M.W."/>
            <person name="Holland P.W.H."/>
            <person name="King N."/>
            <person name="Lang F.B.F."/>
            <person name="Roger A.J."/>
            <person name="Ruiz-Trillo I."/>
            <person name="Lander E."/>
            <person name="Nusbaum C."/>
        </authorList>
    </citation>
    <scope>NUCLEOTIDE SEQUENCE [LARGE SCALE GENOMIC DNA]</scope>
    <source>
        <strain evidence="3 4">DAOM BR117</strain>
    </source>
</reference>
<dbReference type="InterPro" id="IPR005123">
    <property type="entry name" value="Oxoglu/Fe-dep_dioxygenase_dom"/>
</dbReference>
<dbReference type="Pfam" id="PF03171">
    <property type="entry name" value="2OG-FeII_Oxy"/>
    <property type="match status" value="1"/>
</dbReference>
<dbReference type="EMBL" id="KQ257454">
    <property type="protein sequence ID" value="KND01342.1"/>
    <property type="molecule type" value="Genomic_DNA"/>
</dbReference>
<dbReference type="InterPro" id="IPR044861">
    <property type="entry name" value="IPNS-like_FE2OG_OXY"/>
</dbReference>
<name>A0A0L0HJP3_SPIPD</name>
<gene>
    <name evidence="3" type="ORF">SPPG_03154</name>
</gene>
<dbReference type="eggNOG" id="KOG0143">
    <property type="taxonomic scope" value="Eukaryota"/>
</dbReference>
<dbReference type="AlphaFoldDB" id="A0A0L0HJP3"/>
<organism evidence="3 4">
    <name type="scientific">Spizellomyces punctatus (strain DAOM BR117)</name>
    <dbReference type="NCBI Taxonomy" id="645134"/>
    <lineage>
        <taxon>Eukaryota</taxon>
        <taxon>Fungi</taxon>
        <taxon>Fungi incertae sedis</taxon>
        <taxon>Chytridiomycota</taxon>
        <taxon>Chytridiomycota incertae sedis</taxon>
        <taxon>Chytridiomycetes</taxon>
        <taxon>Spizellomycetales</taxon>
        <taxon>Spizellomycetaceae</taxon>
        <taxon>Spizellomyces</taxon>
    </lineage>
</organism>
<dbReference type="RefSeq" id="XP_016609381.1">
    <property type="nucleotide sequence ID" value="XM_016751430.1"/>
</dbReference>
<dbReference type="GeneID" id="27686689"/>
<keyword evidence="1" id="KW-0408">Iron</keyword>
<dbReference type="OMA" id="KMKTWVE"/>
<evidence type="ECO:0000259" key="2">
    <source>
        <dbReference type="PROSITE" id="PS51471"/>
    </source>
</evidence>
<keyword evidence="4" id="KW-1185">Reference proteome</keyword>
<keyword evidence="1" id="KW-0560">Oxidoreductase</keyword>
<dbReference type="InterPro" id="IPR026992">
    <property type="entry name" value="DIOX_N"/>
</dbReference>
<dbReference type="InParanoid" id="A0A0L0HJP3"/>
<dbReference type="GO" id="GO:0046872">
    <property type="term" value="F:metal ion binding"/>
    <property type="evidence" value="ECO:0007669"/>
    <property type="project" value="UniProtKB-KW"/>
</dbReference>
<accession>A0A0L0HJP3</accession>
<dbReference type="Proteomes" id="UP000053201">
    <property type="component" value="Unassembled WGS sequence"/>
</dbReference>
<sequence>MQRRIDQVRNATKVNSCSALKLAAMSTGIAPLPIIDVTPFANNASSNEDNAREKASTVEQLAAACVTHGAFYVKSGGIGNLTREFRKEVFNAAQDFFNLPQDIKNKIPIRSGGFTRGYIGLGAESGSSALEVKEAFSYGYPWSLDVAPTNNLQGPNEWPDTSDLDSTWRKTLETFYAGMVQVAEAVTRALSVALGMDEGYLPSFCAEGETISLMRLFHYFPDKTTDHITGQRSPSDRIGSSPHTDWGFLTLIMQQDGVTGLQIADGEGGWTDVPPIPGTFLVNAGDYLSLLTNGRVVSPLHRVVSSDQERLSMVFFYYPRYDAQIPLLTEDGPAARISLFIDQSQNTPRANDNEKEKEQLAIRAEEISKMAFGDYIFSKWGQVYRGNY</sequence>
<dbReference type="STRING" id="645134.A0A0L0HJP3"/>
<dbReference type="OrthoDB" id="627829at2759"/>
<evidence type="ECO:0000256" key="1">
    <source>
        <dbReference type="RuleBase" id="RU003682"/>
    </source>
</evidence>
<dbReference type="PANTHER" id="PTHR47990">
    <property type="entry name" value="2-OXOGLUTARATE (2OG) AND FE(II)-DEPENDENT OXYGENASE SUPERFAMILY PROTEIN-RELATED"/>
    <property type="match status" value="1"/>
</dbReference>
<keyword evidence="1" id="KW-0479">Metal-binding</keyword>
<proteinExistence type="inferred from homology"/>
<dbReference type="SUPFAM" id="SSF51197">
    <property type="entry name" value="Clavaminate synthase-like"/>
    <property type="match status" value="1"/>
</dbReference>
<protein>
    <recommendedName>
        <fullName evidence="2">Fe2OG dioxygenase domain-containing protein</fullName>
    </recommendedName>
</protein>
<dbReference type="VEuPathDB" id="FungiDB:SPPG_03154"/>